<evidence type="ECO:0000313" key="2">
    <source>
        <dbReference type="Proteomes" id="UP000001514"/>
    </source>
</evidence>
<dbReference type="SUPFAM" id="SSF56112">
    <property type="entry name" value="Protein kinase-like (PK-like)"/>
    <property type="match status" value="1"/>
</dbReference>
<name>D8QVE3_SELML</name>
<dbReference type="KEGG" id="smo:SELMODRAFT_404460"/>
<evidence type="ECO:0000313" key="1">
    <source>
        <dbReference type="EMBL" id="EFJ36441.1"/>
    </source>
</evidence>
<dbReference type="InterPro" id="IPR011009">
    <property type="entry name" value="Kinase-like_dom_sf"/>
</dbReference>
<dbReference type="AlphaFoldDB" id="D8QVE3"/>
<accession>D8QVE3</accession>
<reference evidence="1 2" key="1">
    <citation type="journal article" date="2011" name="Science">
        <title>The Selaginella genome identifies genetic changes associated with the evolution of vascular plants.</title>
        <authorList>
            <person name="Banks J.A."/>
            <person name="Nishiyama T."/>
            <person name="Hasebe M."/>
            <person name="Bowman J.L."/>
            <person name="Gribskov M."/>
            <person name="dePamphilis C."/>
            <person name="Albert V.A."/>
            <person name="Aono N."/>
            <person name="Aoyama T."/>
            <person name="Ambrose B.A."/>
            <person name="Ashton N.W."/>
            <person name="Axtell M.J."/>
            <person name="Barker E."/>
            <person name="Barker M.S."/>
            <person name="Bennetzen J.L."/>
            <person name="Bonawitz N.D."/>
            <person name="Chapple C."/>
            <person name="Cheng C."/>
            <person name="Correa L.G."/>
            <person name="Dacre M."/>
            <person name="DeBarry J."/>
            <person name="Dreyer I."/>
            <person name="Elias M."/>
            <person name="Engstrom E.M."/>
            <person name="Estelle M."/>
            <person name="Feng L."/>
            <person name="Finet C."/>
            <person name="Floyd S.K."/>
            <person name="Frommer W.B."/>
            <person name="Fujita T."/>
            <person name="Gramzow L."/>
            <person name="Gutensohn M."/>
            <person name="Harholt J."/>
            <person name="Hattori M."/>
            <person name="Heyl A."/>
            <person name="Hirai T."/>
            <person name="Hiwatashi Y."/>
            <person name="Ishikawa M."/>
            <person name="Iwata M."/>
            <person name="Karol K.G."/>
            <person name="Koehler B."/>
            <person name="Kolukisaoglu U."/>
            <person name="Kubo M."/>
            <person name="Kurata T."/>
            <person name="Lalonde S."/>
            <person name="Li K."/>
            <person name="Li Y."/>
            <person name="Litt A."/>
            <person name="Lyons E."/>
            <person name="Manning G."/>
            <person name="Maruyama T."/>
            <person name="Michael T.P."/>
            <person name="Mikami K."/>
            <person name="Miyazaki S."/>
            <person name="Morinaga S."/>
            <person name="Murata T."/>
            <person name="Mueller-Roeber B."/>
            <person name="Nelson D.R."/>
            <person name="Obara M."/>
            <person name="Oguri Y."/>
            <person name="Olmstead R.G."/>
            <person name="Onodera N."/>
            <person name="Petersen B.L."/>
            <person name="Pils B."/>
            <person name="Prigge M."/>
            <person name="Rensing S.A."/>
            <person name="Riano-Pachon D.M."/>
            <person name="Roberts A.W."/>
            <person name="Sato Y."/>
            <person name="Scheller H.V."/>
            <person name="Schulz B."/>
            <person name="Schulz C."/>
            <person name="Shakirov E.V."/>
            <person name="Shibagaki N."/>
            <person name="Shinohara N."/>
            <person name="Shippen D.E."/>
            <person name="Soerensen I."/>
            <person name="Sotooka R."/>
            <person name="Sugimoto N."/>
            <person name="Sugita M."/>
            <person name="Sumikawa N."/>
            <person name="Tanurdzic M."/>
            <person name="Theissen G."/>
            <person name="Ulvskov P."/>
            <person name="Wakazuki S."/>
            <person name="Weng J.K."/>
            <person name="Willats W.W."/>
            <person name="Wipf D."/>
            <person name="Wolf P.G."/>
            <person name="Yang L."/>
            <person name="Zimmer A.D."/>
            <person name="Zhu Q."/>
            <person name="Mitros T."/>
            <person name="Hellsten U."/>
            <person name="Loque D."/>
            <person name="Otillar R."/>
            <person name="Salamov A."/>
            <person name="Schmutz J."/>
            <person name="Shapiro H."/>
            <person name="Lindquist E."/>
            <person name="Lucas S."/>
            <person name="Rokhsar D."/>
            <person name="Grigoriev I.V."/>
        </authorList>
    </citation>
    <scope>NUCLEOTIDE SEQUENCE [LARGE SCALE GENOMIC DNA]</scope>
</reference>
<dbReference type="Gene3D" id="1.10.510.10">
    <property type="entry name" value="Transferase(Phosphotransferase) domain 1"/>
    <property type="match status" value="1"/>
</dbReference>
<evidence type="ECO:0008006" key="3">
    <source>
        <dbReference type="Google" id="ProtNLM"/>
    </source>
</evidence>
<dbReference type="EMBL" id="GL377567">
    <property type="protein sequence ID" value="EFJ36441.1"/>
    <property type="molecule type" value="Genomic_DNA"/>
</dbReference>
<protein>
    <recommendedName>
        <fullName evidence="3">Protein kinase domain-containing protein</fullName>
    </recommendedName>
</protein>
<dbReference type="InParanoid" id="D8QVE3"/>
<organism evidence="2">
    <name type="scientific">Selaginella moellendorffii</name>
    <name type="common">Spikemoss</name>
    <dbReference type="NCBI Taxonomy" id="88036"/>
    <lineage>
        <taxon>Eukaryota</taxon>
        <taxon>Viridiplantae</taxon>
        <taxon>Streptophyta</taxon>
        <taxon>Embryophyta</taxon>
        <taxon>Tracheophyta</taxon>
        <taxon>Lycopodiopsida</taxon>
        <taxon>Selaginellales</taxon>
        <taxon>Selaginellaceae</taxon>
        <taxon>Selaginella</taxon>
    </lineage>
</organism>
<dbReference type="Proteomes" id="UP000001514">
    <property type="component" value="Unassembled WGS sequence"/>
</dbReference>
<keyword evidence="2" id="KW-1185">Reference proteome</keyword>
<sequence>MADQLCCTAMKVLFWPYDSTPTPFPFSVLELDGLRRALSHMLPLALPLGSATFAQLADDDEIAAAGFAPNSPAESIVSLTTAFLGSSAEMDESGKLLESAWDQAFCNLWMKLHKLAGTTTVEFNRSIVMDSLDGSTRADPMLWTGNRLCAKFEERRQFLQDAQEKLEEKLVNLEPRFYGPVPWIIGVALAGQEMAAWAMIRGSKTPSQVLVGPLKLTSMRDKFTCLRFSINLLRLALTLKDVVSSNFVDRPRPFRTLPPAFYGAADQIERTLWLDNGMAIKGICPRTLHVSEGFTTMEFVRKAYGLQAEGIVPGEPMLMRDRYRVTMKAVECEPPVCTEAELLSAVLWILRGLEKLHEAGLVHRDVRWENVARSGGGYVLIDLETVWEAGGEPECSLLVWGEETLVGDKYTEQSDLYLVGKMMYVVEKLSPAAQEFQSRLLGSEFASARTAIENLIALQN</sequence>
<dbReference type="HOGENOM" id="CLU_028901_2_0_1"/>
<proteinExistence type="predicted"/>
<dbReference type="Gramene" id="EFJ36441">
    <property type="protein sequence ID" value="EFJ36441"/>
    <property type="gene ID" value="SELMODRAFT_404460"/>
</dbReference>
<gene>
    <name evidence="1" type="ORF">SELMODRAFT_404460</name>
</gene>